<keyword evidence="3" id="KW-0964">Secreted</keyword>
<evidence type="ECO:0000313" key="14">
    <source>
        <dbReference type="Proteomes" id="UP000076858"/>
    </source>
</evidence>
<evidence type="ECO:0000256" key="5">
    <source>
        <dbReference type="ARBA" id="ARBA00022761"/>
    </source>
</evidence>
<dbReference type="Pfam" id="PF01347">
    <property type="entry name" value="Vitellogenin_N"/>
    <property type="match status" value="1"/>
</dbReference>
<keyword evidence="7" id="KW-1015">Disulfide bond</keyword>
<evidence type="ECO:0000256" key="9">
    <source>
        <dbReference type="PROSITE-ProRule" id="PRU00557"/>
    </source>
</evidence>
<dbReference type="InterPro" id="IPR015255">
    <property type="entry name" value="Vitellinogen_open_b-sht"/>
</dbReference>
<evidence type="ECO:0000256" key="6">
    <source>
        <dbReference type="ARBA" id="ARBA00023055"/>
    </source>
</evidence>
<dbReference type="InterPro" id="IPR015816">
    <property type="entry name" value="Vitellinogen_b-sht_N"/>
</dbReference>
<comment type="subcellular location">
    <subcellularLocation>
        <location evidence="1">Secreted</location>
    </subcellularLocation>
</comment>
<dbReference type="Pfam" id="PF08742">
    <property type="entry name" value="C8"/>
    <property type="match status" value="1"/>
</dbReference>
<keyword evidence="5" id="KW-0758">Storage protein</keyword>
<dbReference type="SMART" id="SM01169">
    <property type="entry name" value="DUF1943"/>
    <property type="match status" value="1"/>
</dbReference>
<keyword evidence="2" id="KW-0813">Transport</keyword>
<dbReference type="GO" id="GO:0005576">
    <property type="term" value="C:extracellular region"/>
    <property type="evidence" value="ECO:0007669"/>
    <property type="project" value="UniProtKB-SubCell"/>
</dbReference>
<dbReference type="OrthoDB" id="6484170at2759"/>
<organism evidence="13 14">
    <name type="scientific">Daphnia magna</name>
    <dbReference type="NCBI Taxonomy" id="35525"/>
    <lineage>
        <taxon>Eukaryota</taxon>
        <taxon>Metazoa</taxon>
        <taxon>Ecdysozoa</taxon>
        <taxon>Arthropoda</taxon>
        <taxon>Crustacea</taxon>
        <taxon>Branchiopoda</taxon>
        <taxon>Diplostraca</taxon>
        <taxon>Cladocera</taxon>
        <taxon>Anomopoda</taxon>
        <taxon>Daphniidae</taxon>
        <taxon>Daphnia</taxon>
    </lineage>
</organism>
<dbReference type="PANTHER" id="PTHR23345:SF15">
    <property type="entry name" value="VITELLOGENIN 1-RELATED"/>
    <property type="match status" value="1"/>
</dbReference>
<reference evidence="13 14" key="1">
    <citation type="submission" date="2016-03" db="EMBL/GenBank/DDBJ databases">
        <title>EvidentialGene: Evidence-directed Construction of Genes on Genomes.</title>
        <authorList>
            <person name="Gilbert D.G."/>
            <person name="Choi J.-H."/>
            <person name="Mockaitis K."/>
            <person name="Colbourne J."/>
            <person name="Pfrender M."/>
        </authorList>
    </citation>
    <scope>NUCLEOTIDE SEQUENCE [LARGE SCALE GENOMIC DNA]</scope>
    <source>
        <strain evidence="13 14">Xinb3</strain>
        <tissue evidence="13">Complete organism</tissue>
    </source>
</reference>
<dbReference type="STRING" id="35525.A0A162RF19"/>
<dbReference type="GO" id="GO:0005319">
    <property type="term" value="F:lipid transporter activity"/>
    <property type="evidence" value="ECO:0007669"/>
    <property type="project" value="InterPro"/>
</dbReference>
<evidence type="ECO:0000259" key="12">
    <source>
        <dbReference type="PROSITE" id="PS51233"/>
    </source>
</evidence>
<dbReference type="SMART" id="SM00216">
    <property type="entry name" value="VWD"/>
    <property type="match status" value="1"/>
</dbReference>
<dbReference type="SMART" id="SM00638">
    <property type="entry name" value="LPD_N"/>
    <property type="match status" value="1"/>
</dbReference>
<evidence type="ECO:0000256" key="2">
    <source>
        <dbReference type="ARBA" id="ARBA00022448"/>
    </source>
</evidence>
<dbReference type="InterPro" id="IPR011030">
    <property type="entry name" value="Lipovitellin_superhlx_dom"/>
</dbReference>
<feature type="chain" id="PRO_5007838939" description="Apolipophorins" evidence="10">
    <location>
        <begin position="23"/>
        <end position="4198"/>
    </location>
</feature>
<dbReference type="InterPro" id="IPR050733">
    <property type="entry name" value="Vitellogenin/Apolipophorin"/>
</dbReference>
<evidence type="ECO:0000256" key="1">
    <source>
        <dbReference type="ARBA" id="ARBA00004613"/>
    </source>
</evidence>
<dbReference type="Gene3D" id="2.20.50.20">
    <property type="entry name" value="Lipovitellin. Chain A, domain 3"/>
    <property type="match status" value="1"/>
</dbReference>
<name>A0A162RF19_9CRUS</name>
<dbReference type="EMBL" id="LRGB01000190">
    <property type="protein sequence ID" value="KZS20461.1"/>
    <property type="molecule type" value="Genomic_DNA"/>
</dbReference>
<dbReference type="PROSITE" id="PS51211">
    <property type="entry name" value="VITELLOGENIN"/>
    <property type="match status" value="1"/>
</dbReference>
<protein>
    <recommendedName>
        <fullName evidence="15">Apolipophorins</fullName>
    </recommendedName>
</protein>
<gene>
    <name evidence="13" type="ORF">APZ42_012836</name>
</gene>
<dbReference type="Pfam" id="PF09172">
    <property type="entry name" value="Vit_open_b-sht"/>
    <property type="match status" value="1"/>
</dbReference>
<comment type="caution">
    <text evidence="13">The sequence shown here is derived from an EMBL/GenBank/DDBJ whole genome shotgun (WGS) entry which is preliminary data.</text>
</comment>
<evidence type="ECO:0000259" key="11">
    <source>
        <dbReference type="PROSITE" id="PS51211"/>
    </source>
</evidence>
<accession>A0A162RF19</accession>
<comment type="caution">
    <text evidence="9">Lacks conserved residue(s) required for the propagation of feature annotation.</text>
</comment>
<keyword evidence="4 10" id="KW-0732">Signal</keyword>
<dbReference type="InterPro" id="IPR014853">
    <property type="entry name" value="VWF/SSPO/ZAN-like_Cys-rich_dom"/>
</dbReference>
<feature type="domain" description="Vitellogenin" evidence="11">
    <location>
        <begin position="45"/>
        <end position="674"/>
    </location>
</feature>
<dbReference type="Pfam" id="PF06448">
    <property type="entry name" value="DUF1081"/>
    <property type="match status" value="1"/>
</dbReference>
<evidence type="ECO:0000313" key="13">
    <source>
        <dbReference type="EMBL" id="KZS20461.1"/>
    </source>
</evidence>
<evidence type="ECO:0000256" key="3">
    <source>
        <dbReference type="ARBA" id="ARBA00022525"/>
    </source>
</evidence>
<evidence type="ECO:0000256" key="10">
    <source>
        <dbReference type="SAM" id="SignalP"/>
    </source>
</evidence>
<dbReference type="SUPFAM" id="SSF56968">
    <property type="entry name" value="Lipovitellin-phosvitin complex, beta-sheet shell regions"/>
    <property type="match status" value="2"/>
</dbReference>
<dbReference type="PANTHER" id="PTHR23345">
    <property type="entry name" value="VITELLOGENIN-RELATED"/>
    <property type="match status" value="1"/>
</dbReference>
<dbReference type="SUPFAM" id="SSF48431">
    <property type="entry name" value="Lipovitellin-phosvitin complex, superhelical domain"/>
    <property type="match status" value="1"/>
</dbReference>
<feature type="domain" description="VWFD" evidence="12">
    <location>
        <begin position="3615"/>
        <end position="3791"/>
    </location>
</feature>
<dbReference type="Gene3D" id="2.30.230.10">
    <property type="entry name" value="Lipovitellin, beta-sheet shell regions, chain A"/>
    <property type="match status" value="1"/>
</dbReference>
<dbReference type="InterPro" id="IPR009454">
    <property type="entry name" value="Lipid_transpt_open_b-sht"/>
</dbReference>
<keyword evidence="14" id="KW-1185">Reference proteome</keyword>
<dbReference type="InterPro" id="IPR001747">
    <property type="entry name" value="Vitellogenin_N"/>
</dbReference>
<dbReference type="Gene3D" id="1.25.10.20">
    <property type="entry name" value="Vitellinogen, superhelical"/>
    <property type="match status" value="1"/>
</dbReference>
<dbReference type="InterPro" id="IPR015817">
    <property type="entry name" value="Vitellinogen_open_b-sht_sub1"/>
</dbReference>
<dbReference type="Proteomes" id="UP000076858">
    <property type="component" value="Unassembled WGS sequence"/>
</dbReference>
<dbReference type="Pfam" id="PF00094">
    <property type="entry name" value="VWD"/>
    <property type="match status" value="1"/>
</dbReference>
<dbReference type="Gene3D" id="2.20.80.10">
    <property type="entry name" value="Lipovitellin-phosvitin complex, chain A, domain 4"/>
    <property type="match status" value="1"/>
</dbReference>
<dbReference type="GO" id="GO:0045735">
    <property type="term" value="F:nutrient reservoir activity"/>
    <property type="evidence" value="ECO:0007669"/>
    <property type="project" value="UniProtKB-KW"/>
</dbReference>
<feature type="signal peptide" evidence="10">
    <location>
        <begin position="1"/>
        <end position="22"/>
    </location>
</feature>
<dbReference type="InterPro" id="IPR001846">
    <property type="entry name" value="VWF_type-D"/>
</dbReference>
<keyword evidence="6" id="KW-0445">Lipid transport</keyword>
<keyword evidence="8" id="KW-0325">Glycoprotein</keyword>
<evidence type="ECO:0008006" key="15">
    <source>
        <dbReference type="Google" id="ProtNLM"/>
    </source>
</evidence>
<proteinExistence type="predicted"/>
<sequence>MRLFGILSCVLGILFIFHHAHAIPSGNRPVTCSKSECPRSLKFRYSPGKSYSYRYEVDVASFVDGVSGAKESRIHLTAKVHFDVHTACDWTLRVQDVTLQDSDPSDATQKSTIPGEAAFKETLERSGLSFTFHDGGVPYICPSIDEPSWSINIKRGILSSFQNTMVRFDVDHESLDTDVLGKCKVGYVFNGASLNTIKVMKTYNLVSCTNRYGFSDSLPSVPYRFFGAGYESIPLTNSTSSCEQTIAAHRIIQSECEEKHVLRPFSNDGSGATTTGRQSLVFIDEIPTDENENGNSAIKEEKPRKKASLLFQHSNAGHSSGSDSAISLPRILQSLCQNTEEGIENEAAAVFGRLVRTLRTMDYLALGELMTSADKMCRDGKAARKHLLNGLISAATSDAVAAMKDEASTGKVDEDLIVRWISSLAFIPRPTGKHLTAALPLLDMASFSRQASLSISSMARKLCISGCSSEVSQLVGKLSKQLGNACQSRSREEREEIILALKSLSNVGEAISGDHLSTVKQCFEEKDNPTEARVAALSAFRTIPCHIRGDGAMNILADSSEDSEIRIAAYLAVMKCADYQTILTVKNLLANEEVNQVGSFIWSHLKNLATTSMPSKLEIQGLVLDQNLVDKFDTDARKFSRNYEKSILLDQYNAAVGLEGNVIFSQYSYLPRSASLNLTVDIFGQSVNLLEVDGRIESFERYIESLFGPGGLYPQKEVGYLLEGLRSKRKTSSSLNQLDARKLQMMDAQFDAGSRFKDEPEMSLSMKIFGNEVGFGHWEGRKEILENIQKLNPISKLNHLMNGEENQFSYAAQYIDSTHTIPLAIGLPLNLVAQGQVVADIRGNMRTDLKSIFSRGQGEIVWKIHPSTAVSFNGAMTIDAVAAKAGVTLEATLHSSISTSGKFSLDGLKLIDFQIDLPQEKAEIISFKSELSITHRKLKSSLPGIEENRVEMSDCTRGLTQRYLGLQVCSQIAYPNASDVEFVPYFPLTGPSHLSIELVKIDPAITSYRFLHRVVNEEAKKSWTLSFRPEGAKESKEVGVRAGIEYKESDSGLLEFSLMLPSNSYETKGTFKWKEETKTVEASLLRDTQEKLLVAKASLNHSACSKQSAALCYQPKLTLILSNKKLIDLYGNIKLTEKQGKRNYEVGLNSTLGDWRTVSKGYYLMDDTSHVSNLTIDYTSNPRDRPERIQIEVKMNKKSSQGLNQFDLHLGIEPTAYPNRNFVGTWRLQRGLGHLENVLMMNVGSLPRESRNSLTIQQGFSYSVGLSQNVKLKSHFEMALPAKGLDVGLIIGHEQTEYRTDSVFVGRYAPGKELQCGLLFTRNPGVLLKASGAFNLTLPSQPVIKLGANIQEQSKNNYRVDADGVWGQDTDFQLSSRYDNQVKNTHSSQQLTVEVTGSTIYPAEFAYTFQTNLTAIEVQVQSSYGKDAASIYVLQENPTKEEIKVVTKMSYLNYLHTVDAYWKELSDGKQGTLDVHLDKVMDLRSDFSTDVATNGRRDVSLDVQWDPNRNPQKKFVLKTSFEPSNLNSDDWTSAVILSYPGSYVRGNLAALTNKNNRSISGIIDLGSKKTVNFLASTVRTDSELTSEVVLKTPFDGWKFSKAVFTSETNDLHHRTQLMTSWGINGLFEAGLDARVKKGVESKIAEVSFGLKSSFEQLQNFRIIAKGEMLPKMLDNAIKIQWGKNQEVGFSSNLEWSFDGQFMIKSNTNLTTPFPLLKQVNLEIYHNTEWESAQICETRGSLGFNQLKYTVLLKGENPELNKRWEASAVLTTPNPNYAVIGMSSLYIADEKQPTFDLQINWPGKQIGINFIVDVSEAFHGGQLQIKTPFEQLRNFTLDGSFPPPSSDPQAFKLDLGARWNAIEYVTFNTTWDVESLMNGDLLVDLKTSFPQHENYGTRLKLNIDLAEFPSASTLIMVTFPSSQVGFGANGSMSEIEDGSSLDIVTRLEITGIPEMTLNITHETRGPMDFKMTTHLSKGEQFYSLNSYATTTDDGQFVASLGAKTPIDQLSEAEIRIRILKKIIDEVNVELAYEAGAKWKEFNEENTISGRFHYLTSVETNEEFMEKSTTNFEFKVASPWEMIQRLTVKAKLVNENSEMLPKFEAIYNNHTWALTGNVNFITENANIVIIRKTPNQPKPLNIRMNSSWALEDDKIQVKGVVTTNVQGFNRIPWKLEITFVDSEEDENVWERLLVGEARLSNSQFILLNGALLPAKLTANVATPFASYKNVNLTLDYEKATDSATAITAEVRINEDLLEITGNLDWPQDNTIPVSTQLTVNTPYEYEKLMFSWISEDPRMAAEWLTSWHKKNQPNNLQVRYNLDLTTLEKMDVDLKLEMHDKPQKEFWALRFNSDTSENFTGLISVSTPLNQFKNVELSASKEDKVYKLSAVADTLPISGKLIANLLWNDQGDISVDTNLEVLQFCEFDLKFAIKQNYSDVILDTSAVWDPLLIQWGIKSKLKRDGWSKYSWNTTVSSDSEQKWLFDIDVDFKDISSLYSHKVRYEAVHEKTLYSTYGSLSREDVQYQGQLGVDWGASNPIELKFTNKKLAKQLGNAVIEIITPWSKEPSLVVDVTVDARQHPLEVKVNAEVADRIVIIGMDAKYSSLDSMSAKINLITTKTWMPRASLKLNTHRGRGRGRESFNGSYVLEWLDGYAVDVNVFRQETERDSLLDERKVEGFVQVKSSWNKLPEASVRYSKFVSPTGTESGISLSHNFTEKIKVAYNSTDKSSAGHEMNNGQLEFSGTLLSGGFAFSRLYKYSGGQNGENLPTSLNRILEIYEIGKRPHFSLRAEIVEKETFTGQEQVLKLSSPSRTIEFRTHSDFPDGVFRHGSEFRWRPNATISYEIDIENKTTTAATDYVMTTTLITPVRSIGLTGTLRQTKRNLRAVGEVVWDLNRRDSVVKMTVTWENTTKTRDIDVNRVKIAFSQGNLPQELAILTEIYRSARYPLDMRTEIQYSNEPERKLLIGTLVTSLPGNYRYEMNMTHQATQLELRHILAYERNAIGRAQLTHLFSHSRSDSELMVLEHLFVLDQQEKKLIFSASSPTMNLRHLGQLVKSSNTSRMTYEVQQDDATPRTAELTYSSNLPFARLVAQFDPENQKGLYMNAGMQDRRQVILELFNMDDQERSTFFDFAFRLNHSRLVTSKTQWPTDWKNRLAQVIGRTRDSLALTADQWVSAFLLSSFSETVGSILTIADDIELVLDTALLNFGKEITKLQEDVELMKQNIIEGYYADAFFAKLVVEMGGAIIQDIPFGSYAHSFVAFIEKTGNRILHPFTNEENSFTRLLAHLGQYFSDLSETLSSWLGDQWNWPTEGSSKFLAEMNEVLSKIAEEYNQFVEQFCNNFWESIPEIAVPLRSLLHNSWNDIYAVIRPLVLRGFVTIEAVAWNVTKELLDYFYVHRKAVVESTYFQKLSLLLDDLKQFYLDMQSTDWPSRIRKYVTRAGYFLKEKYSDLDEYLSWLVKIRSEVEMIYQGFLRENPELQKGAENWQKFMALVQWCYNHIDFNQKMSDLVALLRERGAELWRQTVTDVQLRHMVQKTMFRFNPELGHIELEQKLPFPWISLDETPLFDQLPEIQKVQSLVSFFQPSNISTIDVLFSYLPRQQQLSSLLPPFKSSAHLVGLQHFTTFDGRHFDFVGPCTYLLARDFLTHNFTLAVQYVSSRGKPYASVLQLLVDDVQWDLDLANRTVRANGITQMLPTFGSRTERGTAAFYENGKLVIESFVKGIRLECIVVYEACTITLSGWYNNKVAGMLGTMDNEPTTDLILPNRAVELDLSSLARSWDVSTKKDCKTIDNLARKSVAQEDSLTELCASFFQSQRSQLKKCLAVIDPSPYLKMCMIKSRMKGSVQDGCHAAVAYASACAAKGVPLRVPSQCIRCQMDNESLSEGETKDTNSDKNSRPSSDVVVLLDLKKCNEPDTMSARFLPSLISTLEKELVNQKITKNRYSLIVFGGQTPYDSPRVRTVNGQEFVAAKETANLFENLPYGNGVAGIMDALRLTSLLNFRPGVSKTFILLPCSSCQSDNTDYEITSGSLLEQDATIHVLTNAEFRFIKHSVSRQFLGLDATTGFTPKEIKGRLIGDADLRRQARLPRSLLGVCAPIALETNGTIFAVARLREQRKNSGESKRALNVWVKRVVTTARPADCQKCTCNLKNYHESVLDCRVCTPRVTPTVDTSFLVDEATQQTSSRSNRNRSKEE</sequence>
<evidence type="ECO:0000256" key="4">
    <source>
        <dbReference type="ARBA" id="ARBA00022729"/>
    </source>
</evidence>
<dbReference type="InterPro" id="IPR015819">
    <property type="entry name" value="Lipid_transp_b-sht_shell"/>
</dbReference>
<evidence type="ECO:0000256" key="7">
    <source>
        <dbReference type="ARBA" id="ARBA00023157"/>
    </source>
</evidence>
<dbReference type="PROSITE" id="PS51233">
    <property type="entry name" value="VWFD"/>
    <property type="match status" value="1"/>
</dbReference>
<evidence type="ECO:0000256" key="8">
    <source>
        <dbReference type="ARBA" id="ARBA00023180"/>
    </source>
</evidence>